<evidence type="ECO:0000256" key="1">
    <source>
        <dbReference type="SAM" id="MobiDB-lite"/>
    </source>
</evidence>
<comment type="caution">
    <text evidence="2">The sequence shown here is derived from an EMBL/GenBank/DDBJ whole genome shotgun (WGS) entry which is preliminary data.</text>
</comment>
<reference evidence="2 3" key="1">
    <citation type="journal article" date="2019" name="Int. J. Syst. Evol. Microbiol.">
        <title>The Global Catalogue of Microorganisms (GCM) 10K type strain sequencing project: providing services to taxonomists for standard genome sequencing and annotation.</title>
        <authorList>
            <consortium name="The Broad Institute Genomics Platform"/>
            <consortium name="The Broad Institute Genome Sequencing Center for Infectious Disease"/>
            <person name="Wu L."/>
            <person name="Ma J."/>
        </authorList>
    </citation>
    <scope>NUCLEOTIDE SEQUENCE [LARGE SCALE GENOMIC DNA]</scope>
    <source>
        <strain evidence="2 3">CGMCC 1.3240</strain>
    </source>
</reference>
<feature type="region of interest" description="Disordered" evidence="1">
    <location>
        <begin position="1"/>
        <end position="22"/>
    </location>
</feature>
<keyword evidence="3" id="KW-1185">Reference proteome</keyword>
<name>A0ABD5V724_9EURY</name>
<dbReference type="RefSeq" id="WP_340604660.1">
    <property type="nucleotide sequence ID" value="NZ_JBBMXV010000004.1"/>
</dbReference>
<organism evidence="2 3">
    <name type="scientific">Halalkalicoccus tibetensis</name>
    <dbReference type="NCBI Taxonomy" id="175632"/>
    <lineage>
        <taxon>Archaea</taxon>
        <taxon>Methanobacteriati</taxon>
        <taxon>Methanobacteriota</taxon>
        <taxon>Stenosarchaea group</taxon>
        <taxon>Halobacteria</taxon>
        <taxon>Halobacteriales</taxon>
        <taxon>Halococcaceae</taxon>
        <taxon>Halalkalicoccus</taxon>
    </lineage>
</organism>
<dbReference type="AlphaFoldDB" id="A0ABD5V724"/>
<gene>
    <name evidence="2" type="ORF">ACFQGH_12995</name>
</gene>
<evidence type="ECO:0000313" key="2">
    <source>
        <dbReference type="EMBL" id="MFC6906108.1"/>
    </source>
</evidence>
<accession>A0ABD5V724</accession>
<dbReference type="EMBL" id="JBHSXQ010000004">
    <property type="protein sequence ID" value="MFC6906108.1"/>
    <property type="molecule type" value="Genomic_DNA"/>
</dbReference>
<evidence type="ECO:0000313" key="3">
    <source>
        <dbReference type="Proteomes" id="UP001596312"/>
    </source>
</evidence>
<proteinExistence type="predicted"/>
<dbReference type="Proteomes" id="UP001596312">
    <property type="component" value="Unassembled WGS sequence"/>
</dbReference>
<sequence>MDYDGLTSAEDGRQQNPDLDSYRLGNFKQGWTRAIEGQQYESVLDELKWNNLGWRLGKLFGPTSDELREEMFKWCVEQQKDEPTK</sequence>
<protein>
    <submittedName>
        <fullName evidence="2">Uncharacterized protein</fullName>
    </submittedName>
</protein>